<sequence>MTSKIKKPMDRGEAIKILSEVKMCLDELNVEYWLDQGTSLGAVKDKDYI</sequence>
<dbReference type="AlphaFoldDB" id="X1BWW7"/>
<name>X1BWW7_9ZZZZ</name>
<feature type="non-terminal residue" evidence="1">
    <location>
        <position position="49"/>
    </location>
</feature>
<dbReference type="EMBL" id="BART01015524">
    <property type="protein sequence ID" value="GAG85627.1"/>
    <property type="molecule type" value="Genomic_DNA"/>
</dbReference>
<proteinExistence type="predicted"/>
<accession>X1BWW7</accession>
<reference evidence="1" key="1">
    <citation type="journal article" date="2014" name="Front. Microbiol.">
        <title>High frequency of phylogenetically diverse reductive dehalogenase-homologous genes in deep subseafloor sedimentary metagenomes.</title>
        <authorList>
            <person name="Kawai M."/>
            <person name="Futagami T."/>
            <person name="Toyoda A."/>
            <person name="Takaki Y."/>
            <person name="Nishi S."/>
            <person name="Hori S."/>
            <person name="Arai W."/>
            <person name="Tsubouchi T."/>
            <person name="Morono Y."/>
            <person name="Uchiyama I."/>
            <person name="Ito T."/>
            <person name="Fujiyama A."/>
            <person name="Inagaki F."/>
            <person name="Takami H."/>
        </authorList>
    </citation>
    <scope>NUCLEOTIDE SEQUENCE</scope>
    <source>
        <strain evidence="1">Expedition CK06-06</strain>
    </source>
</reference>
<organism evidence="1">
    <name type="scientific">marine sediment metagenome</name>
    <dbReference type="NCBI Taxonomy" id="412755"/>
    <lineage>
        <taxon>unclassified sequences</taxon>
        <taxon>metagenomes</taxon>
        <taxon>ecological metagenomes</taxon>
    </lineage>
</organism>
<protein>
    <submittedName>
        <fullName evidence="1">Uncharacterized protein</fullName>
    </submittedName>
</protein>
<evidence type="ECO:0000313" key="1">
    <source>
        <dbReference type="EMBL" id="GAG85627.1"/>
    </source>
</evidence>
<gene>
    <name evidence="1" type="ORF">S01H4_30127</name>
</gene>
<comment type="caution">
    <text evidence="1">The sequence shown here is derived from an EMBL/GenBank/DDBJ whole genome shotgun (WGS) entry which is preliminary data.</text>
</comment>